<gene>
    <name evidence="2" type="ORF">SAMN05421748_12080</name>
</gene>
<evidence type="ECO:0000313" key="3">
    <source>
        <dbReference type="Proteomes" id="UP000219612"/>
    </source>
</evidence>
<dbReference type="Gene3D" id="3.40.50.2020">
    <property type="match status" value="1"/>
</dbReference>
<feature type="domain" description="Phosphoribosyltransferase" evidence="1">
    <location>
        <begin position="11"/>
        <end position="179"/>
    </location>
</feature>
<sequence>MRMFSDRVAAGRALARRLRGLRRSGGVVLGVPRGGVPVAFEMAKALRLPLDVIVVRKVGVPGDPELAMGAVGEDGVAVVNADVVAAAHVTASEFASAQRRARNEVSERAHKLRDGWDRVVLQGRTVILVDDGAATGATARAACQIARKLGAGRVMVALPVGSNEAVDILRATADEVVCLARPQPFLSVGYYYDDFSPVTDVDVVRLLISHAGSGLPRYASSSATGGAARPRP</sequence>
<dbReference type="CDD" id="cd06223">
    <property type="entry name" value="PRTases_typeI"/>
    <property type="match status" value="1"/>
</dbReference>
<dbReference type="InterPro" id="IPR000836">
    <property type="entry name" value="PRTase_dom"/>
</dbReference>
<dbReference type="EMBL" id="OBDY01000020">
    <property type="protein sequence ID" value="SNY59200.1"/>
    <property type="molecule type" value="Genomic_DNA"/>
</dbReference>
<dbReference type="AlphaFoldDB" id="A0A285JFX3"/>
<evidence type="ECO:0000313" key="2">
    <source>
        <dbReference type="EMBL" id="SNY59200.1"/>
    </source>
</evidence>
<dbReference type="GO" id="GO:0016740">
    <property type="term" value="F:transferase activity"/>
    <property type="evidence" value="ECO:0007669"/>
    <property type="project" value="UniProtKB-KW"/>
</dbReference>
<dbReference type="OrthoDB" id="9810066at2"/>
<keyword evidence="2" id="KW-0808">Transferase</keyword>
<name>A0A285JFX3_9ACTN</name>
<reference evidence="2 3" key="1">
    <citation type="submission" date="2017-09" db="EMBL/GenBank/DDBJ databases">
        <authorList>
            <person name="Ehlers B."/>
            <person name="Leendertz F.H."/>
        </authorList>
    </citation>
    <scope>NUCLEOTIDE SEQUENCE [LARGE SCALE GENOMIC DNA]</scope>
    <source>
        <strain evidence="2 3">CGMCC 4.6857</strain>
    </source>
</reference>
<protein>
    <submittedName>
        <fullName evidence="2">Putative phosphoribosyl transferase</fullName>
    </submittedName>
</protein>
<dbReference type="Proteomes" id="UP000219612">
    <property type="component" value="Unassembled WGS sequence"/>
</dbReference>
<dbReference type="Gene3D" id="3.30.1310.20">
    <property type="entry name" value="PRTase-like"/>
    <property type="match status" value="1"/>
</dbReference>
<dbReference type="SUPFAM" id="SSF53271">
    <property type="entry name" value="PRTase-like"/>
    <property type="match status" value="1"/>
</dbReference>
<evidence type="ECO:0000259" key="1">
    <source>
        <dbReference type="Pfam" id="PF00156"/>
    </source>
</evidence>
<dbReference type="InterPro" id="IPR029057">
    <property type="entry name" value="PRTase-like"/>
</dbReference>
<proteinExistence type="predicted"/>
<dbReference type="Pfam" id="PF00156">
    <property type="entry name" value="Pribosyltran"/>
    <property type="match status" value="1"/>
</dbReference>
<keyword evidence="3" id="KW-1185">Reference proteome</keyword>
<organism evidence="2 3">
    <name type="scientific">Paractinoplanes atraurantiacus</name>
    <dbReference type="NCBI Taxonomy" id="1036182"/>
    <lineage>
        <taxon>Bacteria</taxon>
        <taxon>Bacillati</taxon>
        <taxon>Actinomycetota</taxon>
        <taxon>Actinomycetes</taxon>
        <taxon>Micromonosporales</taxon>
        <taxon>Micromonosporaceae</taxon>
        <taxon>Paractinoplanes</taxon>
    </lineage>
</organism>
<accession>A0A285JFX3</accession>